<proteinExistence type="predicted"/>
<gene>
    <name evidence="2" type="ORF">G4I95_001459</name>
</gene>
<dbReference type="AlphaFoldDB" id="A0A734FTS7"/>
<keyword evidence="1" id="KW-0472">Membrane</keyword>
<evidence type="ECO:0000313" key="2">
    <source>
        <dbReference type="EMBL" id="HAE6194309.1"/>
    </source>
</evidence>
<sequence length="66" mass="7684">MKWIENYAWFGRKASSAIIMFYLGLIAAWQAPDYAAWLVIPVAILFGWARDSEVANQYWATKREVK</sequence>
<comment type="caution">
    <text evidence="2">The sequence shown here is derived from an EMBL/GenBank/DDBJ whole genome shotgun (WGS) entry which is preliminary data.</text>
</comment>
<reference evidence="2" key="2">
    <citation type="submission" date="2018-07" db="EMBL/GenBank/DDBJ databases">
        <authorList>
            <consortium name="NCBI Pathogen Detection Project"/>
        </authorList>
    </citation>
    <scope>NUCLEOTIDE SEQUENCE</scope>
    <source>
        <strain evidence="2">10-8458</strain>
    </source>
</reference>
<reference evidence="2" key="1">
    <citation type="journal article" date="2018" name="Genome Biol.">
        <title>SKESA: strategic k-mer extension for scrupulous assemblies.</title>
        <authorList>
            <person name="Souvorov A."/>
            <person name="Agarwala R."/>
            <person name="Lipman D.J."/>
        </authorList>
    </citation>
    <scope>NUCLEOTIDE SEQUENCE</scope>
    <source>
        <strain evidence="2">10-8458</strain>
    </source>
</reference>
<name>A0A734FTS7_SALET</name>
<keyword evidence="1" id="KW-0812">Transmembrane</keyword>
<feature type="transmembrane region" description="Helical" evidence="1">
    <location>
        <begin position="7"/>
        <end position="28"/>
    </location>
</feature>
<organism evidence="2">
    <name type="scientific">Salmonella enterica subsp. enterica serovar Lattenkamp</name>
    <dbReference type="NCBI Taxonomy" id="2564671"/>
    <lineage>
        <taxon>Bacteria</taxon>
        <taxon>Pseudomonadati</taxon>
        <taxon>Pseudomonadota</taxon>
        <taxon>Gammaproteobacteria</taxon>
        <taxon>Enterobacterales</taxon>
        <taxon>Enterobacteriaceae</taxon>
        <taxon>Salmonella</taxon>
    </lineage>
</organism>
<keyword evidence="1" id="KW-1133">Transmembrane helix</keyword>
<accession>A0A734FTS7</accession>
<evidence type="ECO:0000256" key="1">
    <source>
        <dbReference type="SAM" id="Phobius"/>
    </source>
</evidence>
<feature type="transmembrane region" description="Helical" evidence="1">
    <location>
        <begin position="34"/>
        <end position="49"/>
    </location>
</feature>
<protein>
    <submittedName>
        <fullName evidence="2">Uncharacterized protein</fullName>
    </submittedName>
</protein>
<dbReference type="EMBL" id="DAASNA010000005">
    <property type="protein sequence ID" value="HAE6194309.1"/>
    <property type="molecule type" value="Genomic_DNA"/>
</dbReference>